<organism evidence="3 4">
    <name type="scientific">Caulochytrium protostelioides</name>
    <dbReference type="NCBI Taxonomy" id="1555241"/>
    <lineage>
        <taxon>Eukaryota</taxon>
        <taxon>Fungi</taxon>
        <taxon>Fungi incertae sedis</taxon>
        <taxon>Chytridiomycota</taxon>
        <taxon>Chytridiomycota incertae sedis</taxon>
        <taxon>Chytridiomycetes</taxon>
        <taxon>Caulochytriales</taxon>
        <taxon>Caulochytriaceae</taxon>
        <taxon>Caulochytrium</taxon>
    </lineage>
</organism>
<dbReference type="PANTHER" id="PTHR14095:SF0">
    <property type="entry name" value="MIP22305P"/>
    <property type="match status" value="1"/>
</dbReference>
<gene>
    <name evidence="3" type="ORF">CAUPRSCDRAFT_12668</name>
</gene>
<dbReference type="Gene3D" id="1.10.238.10">
    <property type="entry name" value="EF-hand"/>
    <property type="match status" value="1"/>
</dbReference>
<evidence type="ECO:0000256" key="1">
    <source>
        <dbReference type="ARBA" id="ARBA00022723"/>
    </source>
</evidence>
<dbReference type="InterPro" id="IPR041534">
    <property type="entry name" value="EF-hand_13"/>
</dbReference>
<accession>A0A4P9WR16</accession>
<dbReference type="GO" id="GO:0046872">
    <property type="term" value="F:metal ion binding"/>
    <property type="evidence" value="ECO:0007669"/>
    <property type="project" value="UniProtKB-KW"/>
</dbReference>
<proteinExistence type="predicted"/>
<dbReference type="EMBL" id="ML011242">
    <property type="protein sequence ID" value="RKO95631.1"/>
    <property type="molecule type" value="Genomic_DNA"/>
</dbReference>
<evidence type="ECO:0000313" key="3">
    <source>
        <dbReference type="EMBL" id="RKO95631.1"/>
    </source>
</evidence>
<dbReference type="PANTHER" id="PTHR14095">
    <property type="entry name" value="PHOSPHATASE 2A REGULATORY SUBUNIT-RELATED"/>
    <property type="match status" value="1"/>
</dbReference>
<dbReference type="Gene3D" id="1.10.238.220">
    <property type="match status" value="1"/>
</dbReference>
<reference evidence="4" key="1">
    <citation type="journal article" date="2018" name="Nat. Microbiol.">
        <title>Leveraging single-cell genomics to expand the fungal tree of life.</title>
        <authorList>
            <person name="Ahrendt S.R."/>
            <person name="Quandt C.A."/>
            <person name="Ciobanu D."/>
            <person name="Clum A."/>
            <person name="Salamov A."/>
            <person name="Andreopoulos B."/>
            <person name="Cheng J.F."/>
            <person name="Woyke T."/>
            <person name="Pelin A."/>
            <person name="Henrissat B."/>
            <person name="Reynolds N.K."/>
            <person name="Benny G.L."/>
            <person name="Smith M.E."/>
            <person name="James T.Y."/>
            <person name="Grigoriev I.V."/>
        </authorList>
    </citation>
    <scope>NUCLEOTIDE SEQUENCE [LARGE SCALE GENOMIC DNA]</scope>
    <source>
        <strain evidence="4">ATCC 52028</strain>
    </source>
</reference>
<evidence type="ECO:0000259" key="2">
    <source>
        <dbReference type="Pfam" id="PF17958"/>
    </source>
</evidence>
<evidence type="ECO:0000313" key="4">
    <source>
        <dbReference type="Proteomes" id="UP000268535"/>
    </source>
</evidence>
<keyword evidence="1" id="KW-0479">Metal-binding</keyword>
<feature type="domain" description="PP2A regulatory subunit B'' EF-hand" evidence="2">
    <location>
        <begin position="144"/>
        <end position="223"/>
    </location>
</feature>
<dbReference type="Proteomes" id="UP000268535">
    <property type="component" value="Unassembled WGS sequence"/>
</dbReference>
<dbReference type="AlphaFoldDB" id="A0A4P9WR16"/>
<dbReference type="GO" id="GO:0000159">
    <property type="term" value="C:protein phosphatase type 2A complex"/>
    <property type="evidence" value="ECO:0007669"/>
    <property type="project" value="TreeGrafter"/>
</dbReference>
<dbReference type="Pfam" id="PF17958">
    <property type="entry name" value="EF-hand_13"/>
    <property type="match status" value="1"/>
</dbReference>
<name>A0A4P9WR16_9FUNG</name>
<sequence>MPPAKRHELLMTARLDETQFIPVTMALGLPRYLNAPLFDKAVQPRFVPGSAASALALDVAGGAAAGSPAASDAVASVATAAEGADSVSHAAAAAASPSASPEKPALTAGWNEVANKLWPSLVNFLADPEELAFMALMPLSRQLTTSPSRRYLTKKDFESVIEDVMQHHPGLEFLQGLITFQVKYVETVYTRIFWQKATGNWVNRMTLPEFRRSDFTNVIDRLNQLEDINLTRDVFSYKHFYVIYCRFWELDSDHDMIINEQALMCHDRSAITPRMAHRILQ</sequence>
<dbReference type="GO" id="GO:0019888">
    <property type="term" value="F:protein phosphatase regulator activity"/>
    <property type="evidence" value="ECO:0007669"/>
    <property type="project" value="TreeGrafter"/>
</dbReference>
<feature type="non-terminal residue" evidence="3">
    <location>
        <position position="281"/>
    </location>
</feature>
<protein>
    <recommendedName>
        <fullName evidence="2">PP2A regulatory subunit B'' EF-hand domain-containing protein</fullName>
    </recommendedName>
</protein>